<organism evidence="2 3">
    <name type="scientific">Micromonospora avicenniae</name>
    <dbReference type="NCBI Taxonomy" id="1198245"/>
    <lineage>
        <taxon>Bacteria</taxon>
        <taxon>Bacillati</taxon>
        <taxon>Actinomycetota</taxon>
        <taxon>Actinomycetes</taxon>
        <taxon>Micromonosporales</taxon>
        <taxon>Micromonosporaceae</taxon>
        <taxon>Micromonospora</taxon>
    </lineage>
</organism>
<protein>
    <recommendedName>
        <fullName evidence="4">Ig-like domain-containing protein</fullName>
    </recommendedName>
</protein>
<dbReference type="RefSeq" id="WP_139337975.1">
    <property type="nucleotide sequence ID" value="NZ_FTNF01000006.1"/>
</dbReference>
<feature type="chain" id="PRO_5009939735" description="Ig-like domain-containing protein" evidence="1">
    <location>
        <begin position="25"/>
        <end position="145"/>
    </location>
</feature>
<dbReference type="AlphaFoldDB" id="A0A1N6YG00"/>
<reference evidence="2 3" key="1">
    <citation type="submission" date="2017-01" db="EMBL/GenBank/DDBJ databases">
        <authorList>
            <person name="Mah S.A."/>
            <person name="Swanson W.J."/>
            <person name="Moy G.W."/>
            <person name="Vacquier V.D."/>
        </authorList>
    </citation>
    <scope>NUCLEOTIDE SEQUENCE [LARGE SCALE GENOMIC DNA]</scope>
    <source>
        <strain evidence="2 3">DSM 45758</strain>
    </source>
</reference>
<evidence type="ECO:0000313" key="3">
    <source>
        <dbReference type="Proteomes" id="UP000186004"/>
    </source>
</evidence>
<feature type="signal peptide" evidence="1">
    <location>
        <begin position="1"/>
        <end position="24"/>
    </location>
</feature>
<sequence>MYKVGLAVLTAAATVLAAGSPATAGTTQPRISIEHRASELYLFQPPFHEETYPATAVTGIARNCPDGDYLLSASLVQDGLPTLWATSGRGAGEVRCDGGTATLSMGFTRLDPVLRPGRATVRFALRDAYTSEQLTETTRTVRIPC</sequence>
<name>A0A1N6YG00_9ACTN</name>
<evidence type="ECO:0008006" key="4">
    <source>
        <dbReference type="Google" id="ProtNLM"/>
    </source>
</evidence>
<accession>A0A1N6YG00</accession>
<keyword evidence="1" id="KW-0732">Signal</keyword>
<dbReference type="EMBL" id="FTNF01000006">
    <property type="protein sequence ID" value="SIR13439.1"/>
    <property type="molecule type" value="Genomic_DNA"/>
</dbReference>
<dbReference type="Proteomes" id="UP000186004">
    <property type="component" value="Unassembled WGS sequence"/>
</dbReference>
<keyword evidence="3" id="KW-1185">Reference proteome</keyword>
<evidence type="ECO:0000256" key="1">
    <source>
        <dbReference type="SAM" id="SignalP"/>
    </source>
</evidence>
<evidence type="ECO:0000313" key="2">
    <source>
        <dbReference type="EMBL" id="SIR13439.1"/>
    </source>
</evidence>
<dbReference type="OrthoDB" id="3404649at2"/>
<gene>
    <name evidence="2" type="ORF">SAMN05444858_106290</name>
</gene>
<proteinExistence type="predicted"/>